<name>A0A2J7PZ33_9NEOP</name>
<evidence type="ECO:0000256" key="8">
    <source>
        <dbReference type="ARBA" id="ARBA00023242"/>
    </source>
</evidence>
<protein>
    <recommendedName>
        <fullName evidence="5">Elongator complex protein 4</fullName>
    </recommendedName>
</protein>
<dbReference type="InterPro" id="IPR008728">
    <property type="entry name" value="Elongator_complex_protein_4"/>
</dbReference>
<evidence type="ECO:0000256" key="7">
    <source>
        <dbReference type="ARBA" id="ARBA00022694"/>
    </source>
</evidence>
<dbReference type="GO" id="GO:0005737">
    <property type="term" value="C:cytoplasm"/>
    <property type="evidence" value="ECO:0007669"/>
    <property type="project" value="UniProtKB-SubCell"/>
</dbReference>
<dbReference type="GO" id="GO:0008023">
    <property type="term" value="C:transcription elongation factor complex"/>
    <property type="evidence" value="ECO:0007669"/>
    <property type="project" value="TreeGrafter"/>
</dbReference>
<comment type="pathway">
    <text evidence="3">tRNA modification; 5-methoxycarbonylmethyl-2-thiouridine-tRNA biosynthesis.</text>
</comment>
<evidence type="ECO:0000256" key="4">
    <source>
        <dbReference type="ARBA" id="ARBA00007573"/>
    </source>
</evidence>
<dbReference type="FunFam" id="3.40.50.300:FF:003211">
    <property type="entry name" value="Elongator complex protein, putative"/>
    <property type="match status" value="1"/>
</dbReference>
<sequence>MAVQQTSFQKKTKSRIPYIPGSRPSIKNTQLLVSSGVPSFDCVIGGGIPVGTLVLIEEDKYGTYAKLLVRYFLAEGIACGHSLFVASQDLNCEALVRELPAPVHHDDAAPTSELDDKMTIAWRYQNMREIQSFSSNTSFGHHYDLTKSVDPDILRTIDTCYWTGPIECRQAEGRFKNPAYYDLLCTIQRKIEEGQFGVEASPEKRNMLRIAVHSLGSPLWAEQTHQKSDLPIFLYCLRSLLRSAYAACVLTLPSHLFQETWVIKRCQHLCDTAVRLESFAGSEKETNPVYRDYHGLFHINKLSAINTLMPHVPESFDLAFRLRRKKFSIEKLHLPPELQGTTQREQDELPSVAGVSCGGAGTRNLLDF</sequence>
<dbReference type="CDD" id="cd19494">
    <property type="entry name" value="Elp4"/>
    <property type="match status" value="1"/>
</dbReference>
<comment type="similarity">
    <text evidence="4">Belongs to the ELP4 family.</text>
</comment>
<evidence type="ECO:0000256" key="6">
    <source>
        <dbReference type="ARBA" id="ARBA00022490"/>
    </source>
</evidence>
<evidence type="ECO:0000256" key="1">
    <source>
        <dbReference type="ARBA" id="ARBA00004123"/>
    </source>
</evidence>
<evidence type="ECO:0000256" key="5">
    <source>
        <dbReference type="ARBA" id="ARBA00020265"/>
    </source>
</evidence>
<keyword evidence="8" id="KW-0539">Nucleus</keyword>
<dbReference type="EMBL" id="NEVH01020341">
    <property type="protein sequence ID" value="PNF21604.1"/>
    <property type="molecule type" value="Genomic_DNA"/>
</dbReference>
<gene>
    <name evidence="9" type="primary">Tspan11_2</name>
    <name evidence="9" type="ORF">B7P43_G12719</name>
</gene>
<accession>A0A2J7PZ33</accession>
<organism evidence="9 10">
    <name type="scientific">Cryptotermes secundus</name>
    <dbReference type="NCBI Taxonomy" id="105785"/>
    <lineage>
        <taxon>Eukaryota</taxon>
        <taxon>Metazoa</taxon>
        <taxon>Ecdysozoa</taxon>
        <taxon>Arthropoda</taxon>
        <taxon>Hexapoda</taxon>
        <taxon>Insecta</taxon>
        <taxon>Pterygota</taxon>
        <taxon>Neoptera</taxon>
        <taxon>Polyneoptera</taxon>
        <taxon>Dictyoptera</taxon>
        <taxon>Blattodea</taxon>
        <taxon>Blattoidea</taxon>
        <taxon>Termitoidae</taxon>
        <taxon>Kalotermitidae</taxon>
        <taxon>Cryptotermitinae</taxon>
        <taxon>Cryptotermes</taxon>
    </lineage>
</organism>
<dbReference type="Proteomes" id="UP000235965">
    <property type="component" value="Unassembled WGS sequence"/>
</dbReference>
<evidence type="ECO:0000256" key="3">
    <source>
        <dbReference type="ARBA" id="ARBA00005043"/>
    </source>
</evidence>
<dbReference type="GO" id="GO:0033588">
    <property type="term" value="C:elongator holoenzyme complex"/>
    <property type="evidence" value="ECO:0007669"/>
    <property type="project" value="InterPro"/>
</dbReference>
<proteinExistence type="inferred from homology"/>
<dbReference type="STRING" id="105785.A0A2J7PZ33"/>
<comment type="subcellular location">
    <subcellularLocation>
        <location evidence="2">Cytoplasm</location>
    </subcellularLocation>
    <subcellularLocation>
        <location evidence="1">Nucleus</location>
    </subcellularLocation>
</comment>
<evidence type="ECO:0000313" key="9">
    <source>
        <dbReference type="EMBL" id="PNF21604.1"/>
    </source>
</evidence>
<dbReference type="Gene3D" id="3.40.50.300">
    <property type="entry name" value="P-loop containing nucleotide triphosphate hydrolases"/>
    <property type="match status" value="1"/>
</dbReference>
<dbReference type="PANTHER" id="PTHR12896:SF1">
    <property type="entry name" value="ELONGATOR COMPLEX PROTEIN 4"/>
    <property type="match status" value="1"/>
</dbReference>
<keyword evidence="6" id="KW-0963">Cytoplasm</keyword>
<keyword evidence="7" id="KW-0819">tRNA processing</keyword>
<dbReference type="UniPathway" id="UPA00988"/>
<keyword evidence="10" id="KW-1185">Reference proteome</keyword>
<dbReference type="GO" id="GO:0002098">
    <property type="term" value="P:tRNA wobble uridine modification"/>
    <property type="evidence" value="ECO:0007669"/>
    <property type="project" value="InterPro"/>
</dbReference>
<evidence type="ECO:0000256" key="2">
    <source>
        <dbReference type="ARBA" id="ARBA00004496"/>
    </source>
</evidence>
<evidence type="ECO:0000313" key="10">
    <source>
        <dbReference type="Proteomes" id="UP000235965"/>
    </source>
</evidence>
<dbReference type="FunCoup" id="A0A2J7PZ33">
    <property type="interactions" value="1813"/>
</dbReference>
<dbReference type="AlphaFoldDB" id="A0A2J7PZ33"/>
<dbReference type="InParanoid" id="A0A2J7PZ33"/>
<dbReference type="InterPro" id="IPR027417">
    <property type="entry name" value="P-loop_NTPase"/>
</dbReference>
<comment type="caution">
    <text evidence="9">The sequence shown here is derived from an EMBL/GenBank/DDBJ whole genome shotgun (WGS) entry which is preliminary data.</text>
</comment>
<reference evidence="9 10" key="1">
    <citation type="submission" date="2017-12" db="EMBL/GenBank/DDBJ databases">
        <title>Hemimetabolous genomes reveal molecular basis of termite eusociality.</title>
        <authorList>
            <person name="Harrison M.C."/>
            <person name="Jongepier E."/>
            <person name="Robertson H.M."/>
            <person name="Arning N."/>
            <person name="Bitard-Feildel T."/>
            <person name="Chao H."/>
            <person name="Childers C.P."/>
            <person name="Dinh H."/>
            <person name="Doddapaneni H."/>
            <person name="Dugan S."/>
            <person name="Gowin J."/>
            <person name="Greiner C."/>
            <person name="Han Y."/>
            <person name="Hu H."/>
            <person name="Hughes D.S.T."/>
            <person name="Huylmans A.-K."/>
            <person name="Kemena C."/>
            <person name="Kremer L.P.M."/>
            <person name="Lee S.L."/>
            <person name="Lopez-Ezquerra A."/>
            <person name="Mallet L."/>
            <person name="Monroy-Kuhn J.M."/>
            <person name="Moser A."/>
            <person name="Murali S.C."/>
            <person name="Muzny D.M."/>
            <person name="Otani S."/>
            <person name="Piulachs M.-D."/>
            <person name="Poelchau M."/>
            <person name="Qu J."/>
            <person name="Schaub F."/>
            <person name="Wada-Katsumata A."/>
            <person name="Worley K.C."/>
            <person name="Xie Q."/>
            <person name="Ylla G."/>
            <person name="Poulsen M."/>
            <person name="Gibbs R.A."/>
            <person name="Schal C."/>
            <person name="Richards S."/>
            <person name="Belles X."/>
            <person name="Korb J."/>
            <person name="Bornberg-Bauer E."/>
        </authorList>
    </citation>
    <scope>NUCLEOTIDE SEQUENCE [LARGE SCALE GENOMIC DNA]</scope>
    <source>
        <tissue evidence="9">Whole body</tissue>
    </source>
</reference>
<dbReference type="PANTHER" id="PTHR12896">
    <property type="entry name" value="PAX6 NEIGHBOR PROTEIN PAXNEB"/>
    <property type="match status" value="1"/>
</dbReference>
<dbReference type="Pfam" id="PF05625">
    <property type="entry name" value="PAXNEB"/>
    <property type="match status" value="1"/>
</dbReference>
<dbReference type="OrthoDB" id="289162at2759"/>